<keyword evidence="3 8" id="KW-0812">Transmembrane</keyword>
<dbReference type="Pfam" id="PF03023">
    <property type="entry name" value="MurJ"/>
    <property type="match status" value="1"/>
</dbReference>
<feature type="transmembrane region" description="Helical" evidence="8">
    <location>
        <begin position="377"/>
        <end position="397"/>
    </location>
</feature>
<dbReference type="PRINTS" id="PR01806">
    <property type="entry name" value="VIRFACTRMVIN"/>
</dbReference>
<dbReference type="EMBL" id="JAHBAY010000012">
    <property type="protein sequence ID" value="MBT0772548.1"/>
    <property type="molecule type" value="Genomic_DNA"/>
</dbReference>
<feature type="transmembrane region" description="Helical" evidence="8">
    <location>
        <begin position="100"/>
        <end position="123"/>
    </location>
</feature>
<feature type="transmembrane region" description="Helical" evidence="8">
    <location>
        <begin position="143"/>
        <end position="166"/>
    </location>
</feature>
<proteinExistence type="predicted"/>
<evidence type="ECO:0000256" key="7">
    <source>
        <dbReference type="ARBA" id="ARBA00023136"/>
    </source>
</evidence>
<sequence>MDDVTTAPSSTPSSVGRGLLASAALIAAVTAVSRVVGFGRWLGFAADVGYHCVGTAYSSANTLPNVLYEVVAGGALASAVVPLLAGPLARADREQVDRIVSALIGWVLVVLVPVSALLAVLAVPLSKVLVDDDPRCAGQQGLAARMIMVFAPQIALYGIGVVLTGTLNAHRRFFWPAFVPLLSSVVVIGAYLVYGSVSTTDVPARLPGTAEAWLTWGTTAGVAVMTLPLLWPARQAGVRIRPTLTFPPGVARRGLALAAAGISALLAQQLSLMVALLLANHRQTGAYPVFQSAQAVYLLPYAVLAVPLATSAFPRLAERAQQGDDEGFAATAAASTRVVVLVSLFGAAVLAAAAQPLGEFFTAISTDDSGGAALAEMGNALTVMAPGLVGFALIAHVGRALYARERGRAAAVATALGWAAVIAGSAAGVFLVPVVTGLAWGNTIGMSVAGALLLLALRREAGAAAVAGLGRLLVLAGAAAVVAGLAGREVALLTLGDGVAVVRALAGGAAGAMVAAVLFAALLAVLDRKNLGMLVGRITRRTKP</sequence>
<evidence type="ECO:0000256" key="5">
    <source>
        <dbReference type="ARBA" id="ARBA00022984"/>
    </source>
</evidence>
<feature type="transmembrane region" description="Helical" evidence="8">
    <location>
        <begin position="338"/>
        <end position="357"/>
    </location>
</feature>
<evidence type="ECO:0000256" key="2">
    <source>
        <dbReference type="ARBA" id="ARBA00022475"/>
    </source>
</evidence>
<evidence type="ECO:0000256" key="8">
    <source>
        <dbReference type="SAM" id="Phobius"/>
    </source>
</evidence>
<organism evidence="9 10">
    <name type="scientific">Kineosporia corallincola</name>
    <dbReference type="NCBI Taxonomy" id="2835133"/>
    <lineage>
        <taxon>Bacteria</taxon>
        <taxon>Bacillati</taxon>
        <taxon>Actinomycetota</taxon>
        <taxon>Actinomycetes</taxon>
        <taxon>Kineosporiales</taxon>
        <taxon>Kineosporiaceae</taxon>
        <taxon>Kineosporia</taxon>
    </lineage>
</organism>
<dbReference type="InterPro" id="IPR004268">
    <property type="entry name" value="MurJ"/>
</dbReference>
<evidence type="ECO:0000256" key="3">
    <source>
        <dbReference type="ARBA" id="ARBA00022692"/>
    </source>
</evidence>
<evidence type="ECO:0000313" key="9">
    <source>
        <dbReference type="EMBL" id="MBT0772548.1"/>
    </source>
</evidence>
<feature type="transmembrane region" description="Helical" evidence="8">
    <location>
        <begin position="254"/>
        <end position="278"/>
    </location>
</feature>
<feature type="transmembrane region" description="Helical" evidence="8">
    <location>
        <begin position="173"/>
        <end position="193"/>
    </location>
</feature>
<reference evidence="9 10" key="1">
    <citation type="submission" date="2021-05" db="EMBL/GenBank/DDBJ databases">
        <title>Kineosporia and Streptomyces sp. nov. two new marine actinobacteria isolated from Coral.</title>
        <authorList>
            <person name="Buangrab K."/>
            <person name="Sutthacheep M."/>
            <person name="Yeemin T."/>
            <person name="Harunari E."/>
            <person name="Igarashi Y."/>
            <person name="Kanchanasin P."/>
            <person name="Tanasupawat S."/>
            <person name="Phongsopitanun W."/>
        </authorList>
    </citation>
    <scope>NUCLEOTIDE SEQUENCE [LARGE SCALE GENOMIC DNA]</scope>
    <source>
        <strain evidence="9 10">J2-2</strain>
    </source>
</reference>
<accession>A0ABS5TN77</accession>
<feature type="transmembrane region" description="Helical" evidence="8">
    <location>
        <begin position="18"/>
        <end position="36"/>
    </location>
</feature>
<dbReference type="Proteomes" id="UP001197247">
    <property type="component" value="Unassembled WGS sequence"/>
</dbReference>
<keyword evidence="6 8" id="KW-1133">Transmembrane helix</keyword>
<feature type="transmembrane region" description="Helical" evidence="8">
    <location>
        <begin position="409"/>
        <end position="432"/>
    </location>
</feature>
<comment type="subcellular location">
    <subcellularLocation>
        <location evidence="1">Cell membrane</location>
        <topology evidence="1">Multi-pass membrane protein</topology>
    </subcellularLocation>
</comment>
<evidence type="ECO:0000313" key="10">
    <source>
        <dbReference type="Proteomes" id="UP001197247"/>
    </source>
</evidence>
<feature type="transmembrane region" description="Helical" evidence="8">
    <location>
        <begin position="438"/>
        <end position="457"/>
    </location>
</feature>
<keyword evidence="7 8" id="KW-0472">Membrane</keyword>
<feature type="transmembrane region" description="Helical" evidence="8">
    <location>
        <begin position="464"/>
        <end position="485"/>
    </location>
</feature>
<dbReference type="PANTHER" id="PTHR47019">
    <property type="entry name" value="LIPID II FLIPPASE MURJ"/>
    <property type="match status" value="1"/>
</dbReference>
<keyword evidence="2" id="KW-1003">Cell membrane</keyword>
<comment type="caution">
    <text evidence="9">The sequence shown here is derived from an EMBL/GenBank/DDBJ whole genome shotgun (WGS) entry which is preliminary data.</text>
</comment>
<evidence type="ECO:0008006" key="11">
    <source>
        <dbReference type="Google" id="ProtNLM"/>
    </source>
</evidence>
<evidence type="ECO:0000256" key="4">
    <source>
        <dbReference type="ARBA" id="ARBA00022960"/>
    </source>
</evidence>
<evidence type="ECO:0000256" key="6">
    <source>
        <dbReference type="ARBA" id="ARBA00022989"/>
    </source>
</evidence>
<feature type="transmembrane region" description="Helical" evidence="8">
    <location>
        <begin position="505"/>
        <end position="526"/>
    </location>
</feature>
<keyword evidence="4" id="KW-0133">Cell shape</keyword>
<evidence type="ECO:0000256" key="1">
    <source>
        <dbReference type="ARBA" id="ARBA00004651"/>
    </source>
</evidence>
<feature type="transmembrane region" description="Helical" evidence="8">
    <location>
        <begin position="213"/>
        <end position="233"/>
    </location>
</feature>
<name>A0ABS5TN77_9ACTN</name>
<protein>
    <recommendedName>
        <fullName evidence="11">Peptidoglycan lipid II flippase</fullName>
    </recommendedName>
</protein>
<dbReference type="RefSeq" id="WP_214159077.1">
    <property type="nucleotide sequence ID" value="NZ_JAHBAY010000012.1"/>
</dbReference>
<feature type="transmembrane region" description="Helical" evidence="8">
    <location>
        <begin position="298"/>
        <end position="317"/>
    </location>
</feature>
<gene>
    <name evidence="9" type="ORF">KIH74_26620</name>
</gene>
<keyword evidence="5" id="KW-0573">Peptidoglycan synthesis</keyword>
<dbReference type="PANTHER" id="PTHR47019:SF1">
    <property type="entry name" value="LIPID II FLIPPASE MURJ"/>
    <property type="match status" value="1"/>
</dbReference>
<keyword evidence="10" id="KW-1185">Reference proteome</keyword>
<dbReference type="InterPro" id="IPR051050">
    <property type="entry name" value="Lipid_II_flippase_MurJ/MviN"/>
</dbReference>